<evidence type="ECO:0000259" key="5">
    <source>
        <dbReference type="Pfam" id="PF00535"/>
    </source>
</evidence>
<dbReference type="Gene3D" id="3.90.550.10">
    <property type="entry name" value="Spore Coat Polysaccharide Biosynthesis Protein SpsA, Chain A"/>
    <property type="match status" value="1"/>
</dbReference>
<dbReference type="InterPro" id="IPR001173">
    <property type="entry name" value="Glyco_trans_2-like"/>
</dbReference>
<dbReference type="PANTHER" id="PTHR43179:SF12">
    <property type="entry name" value="GALACTOFURANOSYLTRANSFERASE GLFT2"/>
    <property type="match status" value="1"/>
</dbReference>
<protein>
    <submittedName>
        <fullName evidence="6">Transferase</fullName>
    </submittedName>
</protein>
<evidence type="ECO:0000313" key="6">
    <source>
        <dbReference type="EMBL" id="BCB78621.1"/>
    </source>
</evidence>
<name>A0A6F8XY18_9ACTN</name>
<dbReference type="Pfam" id="PF00535">
    <property type="entry name" value="Glycos_transf_2"/>
    <property type="match status" value="1"/>
</dbReference>
<reference evidence="6 7" key="2">
    <citation type="submission" date="2020-03" db="EMBL/GenBank/DDBJ databases">
        <authorList>
            <person name="Ichikawa N."/>
            <person name="Kimura A."/>
            <person name="Kitahashi Y."/>
            <person name="Uohara A."/>
        </authorList>
    </citation>
    <scope>NUCLEOTIDE SEQUENCE [LARGE SCALE GENOMIC DNA]</scope>
    <source>
        <strain evidence="6 7">NBRC 107702</strain>
    </source>
</reference>
<dbReference type="KEGG" id="pfla:Pflav_050310"/>
<evidence type="ECO:0000313" key="7">
    <source>
        <dbReference type="Proteomes" id="UP000502508"/>
    </source>
</evidence>
<comment type="pathway">
    <text evidence="1">Cell wall biogenesis; cell wall polysaccharide biosynthesis.</text>
</comment>
<keyword evidence="3" id="KW-0328">Glycosyltransferase</keyword>
<accession>A0A6F8XY18</accession>
<gene>
    <name evidence="6" type="ORF">Pflav_050310</name>
</gene>
<sequence>MISIVVPTVGRPSLATLLERLAPSTSDGAEILVVDDRPDRVGELSLPAGLDAYPKLLAGRGLGPAAARNTGWRAARFPWVAFLDDDVEPDPDWLTRLRADLDVPERVGGVQGRVRVPLPTDRRPTDWERSTAGLERSPWVTADMAYRRAALAEAGGFDERFPRAYREDAELAYRVRRAGWDLVRGLRRVTHPVRSEGPWVCLRAQRGNADDALLWHMYGPRWRALVEALPGRRPWHVVVTAALAVAVAVPRLRLVAAALWLGGTAEFAAARVGPGPRTVREVGTTLLTSVFIPPLATAQWLRGWWKWRGARPLGGGLR</sequence>
<reference evidence="6 7" key="1">
    <citation type="submission" date="2020-03" db="EMBL/GenBank/DDBJ databases">
        <title>Whole genome shotgun sequence of Phytohabitans flavus NBRC 107702.</title>
        <authorList>
            <person name="Komaki H."/>
            <person name="Tamura T."/>
        </authorList>
    </citation>
    <scope>NUCLEOTIDE SEQUENCE [LARGE SCALE GENOMIC DNA]</scope>
    <source>
        <strain evidence="6 7">NBRC 107702</strain>
    </source>
</reference>
<dbReference type="SUPFAM" id="SSF53448">
    <property type="entry name" value="Nucleotide-diphospho-sugar transferases"/>
    <property type="match status" value="1"/>
</dbReference>
<dbReference type="GO" id="GO:0016757">
    <property type="term" value="F:glycosyltransferase activity"/>
    <property type="evidence" value="ECO:0007669"/>
    <property type="project" value="UniProtKB-KW"/>
</dbReference>
<dbReference type="RefSeq" id="WP_173038278.1">
    <property type="nucleotide sequence ID" value="NZ_AP022870.1"/>
</dbReference>
<organism evidence="6 7">
    <name type="scientific">Phytohabitans flavus</name>
    <dbReference type="NCBI Taxonomy" id="1076124"/>
    <lineage>
        <taxon>Bacteria</taxon>
        <taxon>Bacillati</taxon>
        <taxon>Actinomycetota</taxon>
        <taxon>Actinomycetes</taxon>
        <taxon>Micromonosporales</taxon>
        <taxon>Micromonosporaceae</taxon>
    </lineage>
</organism>
<dbReference type="InterPro" id="IPR029044">
    <property type="entry name" value="Nucleotide-diphossugar_trans"/>
</dbReference>
<keyword evidence="4 6" id="KW-0808">Transferase</keyword>
<dbReference type="Proteomes" id="UP000502508">
    <property type="component" value="Chromosome"/>
</dbReference>
<evidence type="ECO:0000256" key="4">
    <source>
        <dbReference type="ARBA" id="ARBA00022679"/>
    </source>
</evidence>
<dbReference type="AlphaFoldDB" id="A0A6F8XY18"/>
<dbReference type="PANTHER" id="PTHR43179">
    <property type="entry name" value="RHAMNOSYLTRANSFERASE WBBL"/>
    <property type="match status" value="1"/>
</dbReference>
<comment type="similarity">
    <text evidence="2">Belongs to the glycosyltransferase 2 family.</text>
</comment>
<keyword evidence="7" id="KW-1185">Reference proteome</keyword>
<dbReference type="EMBL" id="AP022870">
    <property type="protein sequence ID" value="BCB78621.1"/>
    <property type="molecule type" value="Genomic_DNA"/>
</dbReference>
<proteinExistence type="inferred from homology"/>
<evidence type="ECO:0000256" key="3">
    <source>
        <dbReference type="ARBA" id="ARBA00022676"/>
    </source>
</evidence>
<evidence type="ECO:0000256" key="1">
    <source>
        <dbReference type="ARBA" id="ARBA00004776"/>
    </source>
</evidence>
<feature type="domain" description="Glycosyltransferase 2-like" evidence="5">
    <location>
        <begin position="3"/>
        <end position="127"/>
    </location>
</feature>
<evidence type="ECO:0000256" key="2">
    <source>
        <dbReference type="ARBA" id="ARBA00006739"/>
    </source>
</evidence>